<protein>
    <submittedName>
        <fullName evidence="2">Uncharacterized protein</fullName>
    </submittedName>
</protein>
<gene>
    <name evidence="2" type="ORF">HAZT_HAZT010510</name>
</gene>
<feature type="region of interest" description="Disordered" evidence="1">
    <location>
        <begin position="1"/>
        <end position="22"/>
    </location>
</feature>
<evidence type="ECO:0000313" key="2">
    <source>
        <dbReference type="EMBL" id="KAA0200620.1"/>
    </source>
</evidence>
<comment type="caution">
    <text evidence="2">The sequence shown here is derived from an EMBL/GenBank/DDBJ whole genome shotgun (WGS) entry which is preliminary data.</text>
</comment>
<name>A0A6A0H5L4_HYAAZ</name>
<dbReference type="EMBL" id="JQDR03006160">
    <property type="protein sequence ID" value="KAA0200620.1"/>
    <property type="molecule type" value="Genomic_DNA"/>
</dbReference>
<dbReference type="AlphaFoldDB" id="A0A6A0H5L4"/>
<proteinExistence type="predicted"/>
<dbReference type="Proteomes" id="UP000711488">
    <property type="component" value="Unassembled WGS sequence"/>
</dbReference>
<feature type="compositionally biased region" description="Basic and acidic residues" evidence="1">
    <location>
        <begin position="1"/>
        <end position="12"/>
    </location>
</feature>
<reference evidence="2" key="1">
    <citation type="submission" date="2014-08" db="EMBL/GenBank/DDBJ databases">
        <authorList>
            <person name="Murali S."/>
            <person name="Richards S."/>
            <person name="Bandaranaike D."/>
            <person name="Bellair M."/>
            <person name="Blankenburg K."/>
            <person name="Chao H."/>
            <person name="Dinh H."/>
            <person name="Doddapaneni H."/>
            <person name="Dugan-Rocha S."/>
            <person name="Elkadiri S."/>
            <person name="Gnanaolivu R."/>
            <person name="Hughes D."/>
            <person name="Lee S."/>
            <person name="Li M."/>
            <person name="Ming W."/>
            <person name="Munidasa M."/>
            <person name="Muniz J."/>
            <person name="Nguyen L."/>
            <person name="Osuji N."/>
            <person name="Pu L.-L."/>
            <person name="Puazo M."/>
            <person name="Skinner E."/>
            <person name="Qu C."/>
            <person name="Quiroz J."/>
            <person name="Raj R."/>
            <person name="Weissenberger G."/>
            <person name="Xin Y."/>
            <person name="Zou X."/>
            <person name="Han Y."/>
            <person name="Worley K."/>
            <person name="Muzny D."/>
            <person name="Gibbs R."/>
        </authorList>
    </citation>
    <scope>NUCLEOTIDE SEQUENCE</scope>
    <source>
        <strain evidence="2">HAZT.00-mixed</strain>
        <tissue evidence="2">Whole organism</tissue>
    </source>
</reference>
<reference evidence="2" key="2">
    <citation type="journal article" date="2018" name="Environ. Sci. Technol.">
        <title>The Toxicogenome of Hyalella azteca: A Model for Sediment Ecotoxicology and Evolutionary Toxicology.</title>
        <authorList>
            <person name="Poynton H.C."/>
            <person name="Hasenbein S."/>
            <person name="Benoit J.B."/>
            <person name="Sepulveda M.S."/>
            <person name="Poelchau M.F."/>
            <person name="Hughes D.S.T."/>
            <person name="Murali S.C."/>
            <person name="Chen S."/>
            <person name="Glastad K.M."/>
            <person name="Goodisman M.A.D."/>
            <person name="Werren J.H."/>
            <person name="Vineis J.H."/>
            <person name="Bowen J.L."/>
            <person name="Friedrich M."/>
            <person name="Jones J."/>
            <person name="Robertson H.M."/>
            <person name="Feyereisen R."/>
            <person name="Mechler-Hickson A."/>
            <person name="Mathers N."/>
            <person name="Lee C.E."/>
            <person name="Colbourne J.K."/>
            <person name="Biales A."/>
            <person name="Johnston J.S."/>
            <person name="Wellborn G.A."/>
            <person name="Rosendale A.J."/>
            <person name="Cridge A.G."/>
            <person name="Munoz-Torres M.C."/>
            <person name="Bain P.A."/>
            <person name="Manny A.R."/>
            <person name="Major K.M."/>
            <person name="Lambert F.N."/>
            <person name="Vulpe C.D."/>
            <person name="Tuck P."/>
            <person name="Blalock B.J."/>
            <person name="Lin Y.Y."/>
            <person name="Smith M.E."/>
            <person name="Ochoa-Acuna H."/>
            <person name="Chen M.M."/>
            <person name="Childers C.P."/>
            <person name="Qu J."/>
            <person name="Dugan S."/>
            <person name="Lee S.L."/>
            <person name="Chao H."/>
            <person name="Dinh H."/>
            <person name="Han Y."/>
            <person name="Doddapaneni H."/>
            <person name="Worley K.C."/>
            <person name="Muzny D.M."/>
            <person name="Gibbs R.A."/>
            <person name="Richards S."/>
        </authorList>
    </citation>
    <scope>NUCLEOTIDE SEQUENCE</scope>
    <source>
        <strain evidence="2">HAZT.00-mixed</strain>
        <tissue evidence="2">Whole organism</tissue>
    </source>
</reference>
<accession>A0A6A0H5L4</accession>
<evidence type="ECO:0000256" key="1">
    <source>
        <dbReference type="SAM" id="MobiDB-lite"/>
    </source>
</evidence>
<organism evidence="2">
    <name type="scientific">Hyalella azteca</name>
    <name type="common">Amphipod</name>
    <dbReference type="NCBI Taxonomy" id="294128"/>
    <lineage>
        <taxon>Eukaryota</taxon>
        <taxon>Metazoa</taxon>
        <taxon>Ecdysozoa</taxon>
        <taxon>Arthropoda</taxon>
        <taxon>Crustacea</taxon>
        <taxon>Multicrustacea</taxon>
        <taxon>Malacostraca</taxon>
        <taxon>Eumalacostraca</taxon>
        <taxon>Peracarida</taxon>
        <taxon>Amphipoda</taxon>
        <taxon>Senticaudata</taxon>
        <taxon>Talitrida</taxon>
        <taxon>Talitroidea</taxon>
        <taxon>Hyalellidae</taxon>
        <taxon>Hyalella</taxon>
    </lineage>
</organism>
<sequence length="116" mass="12861">MLKESSEEERSHPPSLGLADPTTLSQTLRNIYPQSDSMLHKLALHSGALPLYPHSVSLPLYPHSVSLPLYPQSVSLPLYPHSDSLPLYPQSVSLPLYPHSVSLPLYPCLLYTSRCV</sequence>
<reference evidence="2" key="3">
    <citation type="submission" date="2019-06" db="EMBL/GenBank/DDBJ databases">
        <authorList>
            <person name="Poynton C."/>
            <person name="Hasenbein S."/>
            <person name="Benoit J.B."/>
            <person name="Sepulveda M.S."/>
            <person name="Poelchau M.F."/>
            <person name="Murali S.C."/>
            <person name="Chen S."/>
            <person name="Glastad K.M."/>
            <person name="Werren J.H."/>
            <person name="Vineis J.H."/>
            <person name="Bowen J.L."/>
            <person name="Friedrich M."/>
            <person name="Jones J."/>
            <person name="Robertson H.M."/>
            <person name="Feyereisen R."/>
            <person name="Mechler-Hickson A."/>
            <person name="Mathers N."/>
            <person name="Lee C.E."/>
            <person name="Colbourne J.K."/>
            <person name="Biales A."/>
            <person name="Johnston J.S."/>
            <person name="Wellborn G.A."/>
            <person name="Rosendale A.J."/>
            <person name="Cridge A.G."/>
            <person name="Munoz-Torres M.C."/>
            <person name="Bain P.A."/>
            <person name="Manny A.R."/>
            <person name="Major K.M."/>
            <person name="Lambert F.N."/>
            <person name="Vulpe C.D."/>
            <person name="Tuck P."/>
            <person name="Blalock B.J."/>
            <person name="Lin Y.-Y."/>
            <person name="Smith M.E."/>
            <person name="Ochoa-Acuna H."/>
            <person name="Chen M.-J.M."/>
            <person name="Childers C.P."/>
            <person name="Qu J."/>
            <person name="Dugan S."/>
            <person name="Lee S.L."/>
            <person name="Chao H."/>
            <person name="Dinh H."/>
            <person name="Han Y."/>
            <person name="Doddapaneni H."/>
            <person name="Worley K.C."/>
            <person name="Muzny D.M."/>
            <person name="Gibbs R.A."/>
            <person name="Richards S."/>
        </authorList>
    </citation>
    <scope>NUCLEOTIDE SEQUENCE</scope>
    <source>
        <strain evidence="2">HAZT.00-mixed</strain>
        <tissue evidence="2">Whole organism</tissue>
    </source>
</reference>